<name>A0A832SZL6_9CREN</name>
<evidence type="ECO:0000313" key="4">
    <source>
        <dbReference type="Proteomes" id="UP000651120"/>
    </source>
</evidence>
<dbReference type="InterPro" id="IPR019546">
    <property type="entry name" value="TAT_signal_bac_arc"/>
</dbReference>
<dbReference type="GO" id="GO:0016491">
    <property type="term" value="F:oxidoreductase activity"/>
    <property type="evidence" value="ECO:0007669"/>
    <property type="project" value="InterPro"/>
</dbReference>
<keyword evidence="1" id="KW-0472">Membrane</keyword>
<proteinExistence type="predicted"/>
<dbReference type="RefSeq" id="WP_011008794.1">
    <property type="nucleotide sequence ID" value="NZ_DUJP01000037.1"/>
</dbReference>
<organism evidence="3 4">
    <name type="scientific">Pyrobaculum aerophilum</name>
    <dbReference type="NCBI Taxonomy" id="13773"/>
    <lineage>
        <taxon>Archaea</taxon>
        <taxon>Thermoproteota</taxon>
        <taxon>Thermoprotei</taxon>
        <taxon>Thermoproteales</taxon>
        <taxon>Thermoproteaceae</taxon>
        <taxon>Pyrobaculum</taxon>
    </lineage>
</organism>
<dbReference type="AlphaFoldDB" id="A0A832SZL6"/>
<dbReference type="Pfam" id="PF07992">
    <property type="entry name" value="Pyr_redox_2"/>
    <property type="match status" value="2"/>
</dbReference>
<protein>
    <submittedName>
        <fullName evidence="3">NAD(P)/FAD-dependent oxidoreductase</fullName>
    </submittedName>
</protein>
<dbReference type="GeneID" id="1464667"/>
<dbReference type="PANTHER" id="PTHR43755:SF1">
    <property type="entry name" value="FAD-DEPENDENT PYRIDINE NUCLEOTIDE-DISULPHIDE OXIDOREDUCTASE"/>
    <property type="match status" value="1"/>
</dbReference>
<dbReference type="NCBIfam" id="TIGR01409">
    <property type="entry name" value="TAT_signal_seq"/>
    <property type="match status" value="1"/>
</dbReference>
<gene>
    <name evidence="3" type="ORF">HA333_11060</name>
</gene>
<dbReference type="InterPro" id="IPR023753">
    <property type="entry name" value="FAD/NAD-binding_dom"/>
</dbReference>
<dbReference type="InterPro" id="IPR036188">
    <property type="entry name" value="FAD/NAD-bd_sf"/>
</dbReference>
<reference evidence="3" key="1">
    <citation type="journal article" date="2020" name="bioRxiv">
        <title>A rank-normalized archaeal taxonomy based on genome phylogeny resolves widespread incomplete and uneven classifications.</title>
        <authorList>
            <person name="Rinke C."/>
            <person name="Chuvochina M."/>
            <person name="Mussig A.J."/>
            <person name="Chaumeil P.-A."/>
            <person name="Waite D.W."/>
            <person name="Whitman W.B."/>
            <person name="Parks D.H."/>
            <person name="Hugenholtz P."/>
        </authorList>
    </citation>
    <scope>NUCLEOTIDE SEQUENCE</scope>
    <source>
        <strain evidence="3">UBA8839</strain>
    </source>
</reference>
<sequence length="396" mass="43808">MKRRDFLKFVAAIAAGAVGGYLLTRPRIRKADVVVVGGGLAGSTIVKNLKGLDVVVIERGEYYVVGPAKEDIVLGLAQPGEYATRFEKYIRGEAFAVDPGNRLVYTTAGVFQYRYLVLAPGIRLAYEDVSIEPGAKYVNIYDDSNVLSNIGALRNARGRVVIAHPGLPYRCTSAPYEMAFLIKWLNPQAEISVVSGVKEIPAEFVHQISGLGDKVASLMEERGIGFIGGHEVVEVRANELVLDDGDVVKYDSLVWTPPHRGWPWLVEAGLAREGEFGYIRVDDNMRALGWDDIYAVGDVVWHVVKTGWAAFYEALVASAKILEDMGLEAKPPGFLYSEDAVRLTPQEAVRGAKAWWPIYGDILWRNIYGPSRENAEAKYQWMNAMKKIILEAQSLL</sequence>
<keyword evidence="1" id="KW-1133">Transmembrane helix</keyword>
<evidence type="ECO:0000259" key="2">
    <source>
        <dbReference type="Pfam" id="PF07992"/>
    </source>
</evidence>
<dbReference type="OMA" id="CTSAPYE"/>
<dbReference type="Gene3D" id="3.50.50.60">
    <property type="entry name" value="FAD/NAD(P)-binding domain"/>
    <property type="match status" value="2"/>
</dbReference>
<feature type="domain" description="FAD/NAD(P)-binding" evidence="2">
    <location>
        <begin position="32"/>
        <end position="127"/>
    </location>
</feature>
<evidence type="ECO:0000313" key="3">
    <source>
        <dbReference type="EMBL" id="HII47942.1"/>
    </source>
</evidence>
<dbReference type="PANTHER" id="PTHR43755">
    <property type="match status" value="1"/>
</dbReference>
<dbReference type="Proteomes" id="UP000651120">
    <property type="component" value="Unassembled WGS sequence"/>
</dbReference>
<feature type="domain" description="FAD/NAD(P)-binding" evidence="2">
    <location>
        <begin position="211"/>
        <end position="308"/>
    </location>
</feature>
<feature type="transmembrane region" description="Helical" evidence="1">
    <location>
        <begin position="6"/>
        <end position="23"/>
    </location>
</feature>
<dbReference type="SUPFAM" id="SSF51905">
    <property type="entry name" value="FAD/NAD(P)-binding domain"/>
    <property type="match status" value="1"/>
</dbReference>
<dbReference type="EMBL" id="DUJP01000037">
    <property type="protein sequence ID" value="HII47942.1"/>
    <property type="molecule type" value="Genomic_DNA"/>
</dbReference>
<evidence type="ECO:0000256" key="1">
    <source>
        <dbReference type="SAM" id="Phobius"/>
    </source>
</evidence>
<keyword evidence="1" id="KW-0812">Transmembrane</keyword>
<accession>A0A832SZL6</accession>
<comment type="caution">
    <text evidence="3">The sequence shown here is derived from an EMBL/GenBank/DDBJ whole genome shotgun (WGS) entry which is preliminary data.</text>
</comment>
<dbReference type="InterPro" id="IPR052541">
    <property type="entry name" value="SQRD"/>
</dbReference>